<keyword evidence="3 5" id="KW-0863">Zinc-finger</keyword>
<evidence type="ECO:0000313" key="8">
    <source>
        <dbReference type="Proteomes" id="UP000054359"/>
    </source>
</evidence>
<dbReference type="InterPro" id="IPR036236">
    <property type="entry name" value="Znf_C2H2_sf"/>
</dbReference>
<feature type="non-terminal residue" evidence="7">
    <location>
        <position position="68"/>
    </location>
</feature>
<evidence type="ECO:0000256" key="4">
    <source>
        <dbReference type="ARBA" id="ARBA00022833"/>
    </source>
</evidence>
<evidence type="ECO:0000256" key="3">
    <source>
        <dbReference type="ARBA" id="ARBA00022771"/>
    </source>
</evidence>
<dbReference type="Pfam" id="PF13909">
    <property type="entry name" value="zf-H2C2_5"/>
    <property type="match status" value="1"/>
</dbReference>
<evidence type="ECO:0000313" key="7">
    <source>
        <dbReference type="EMBL" id="KFM75407.1"/>
    </source>
</evidence>
<dbReference type="STRING" id="407821.A0A087UDG8"/>
<evidence type="ECO:0000256" key="5">
    <source>
        <dbReference type="PROSITE-ProRule" id="PRU00042"/>
    </source>
</evidence>
<reference evidence="7 8" key="1">
    <citation type="submission" date="2013-11" db="EMBL/GenBank/DDBJ databases">
        <title>Genome sequencing of Stegodyphus mimosarum.</title>
        <authorList>
            <person name="Bechsgaard J."/>
        </authorList>
    </citation>
    <scope>NUCLEOTIDE SEQUENCE [LARGE SCALE GENOMIC DNA]</scope>
</reference>
<organism evidence="7 8">
    <name type="scientific">Stegodyphus mimosarum</name>
    <name type="common">African social velvet spider</name>
    <dbReference type="NCBI Taxonomy" id="407821"/>
    <lineage>
        <taxon>Eukaryota</taxon>
        <taxon>Metazoa</taxon>
        <taxon>Ecdysozoa</taxon>
        <taxon>Arthropoda</taxon>
        <taxon>Chelicerata</taxon>
        <taxon>Arachnida</taxon>
        <taxon>Araneae</taxon>
        <taxon>Araneomorphae</taxon>
        <taxon>Entelegynae</taxon>
        <taxon>Eresoidea</taxon>
        <taxon>Eresidae</taxon>
        <taxon>Stegodyphus</taxon>
    </lineage>
</organism>
<dbReference type="FunFam" id="3.30.160.60:FF:000176">
    <property type="entry name" value="zinc finger protein 70"/>
    <property type="match status" value="1"/>
</dbReference>
<dbReference type="PANTHER" id="PTHR23235">
    <property type="entry name" value="KRUEPPEL-LIKE TRANSCRIPTION FACTOR"/>
    <property type="match status" value="1"/>
</dbReference>
<dbReference type="PROSITE" id="PS50157">
    <property type="entry name" value="ZINC_FINGER_C2H2_2"/>
    <property type="match status" value="1"/>
</dbReference>
<dbReference type="Gene3D" id="3.30.160.60">
    <property type="entry name" value="Classic Zinc Finger"/>
    <property type="match status" value="2"/>
</dbReference>
<dbReference type="Proteomes" id="UP000054359">
    <property type="component" value="Unassembled WGS sequence"/>
</dbReference>
<evidence type="ECO:0000256" key="2">
    <source>
        <dbReference type="ARBA" id="ARBA00022737"/>
    </source>
</evidence>
<dbReference type="AlphaFoldDB" id="A0A087UDG8"/>
<keyword evidence="4" id="KW-0862">Zinc</keyword>
<name>A0A087UDG8_STEMI</name>
<dbReference type="GO" id="GO:0008270">
    <property type="term" value="F:zinc ion binding"/>
    <property type="evidence" value="ECO:0007669"/>
    <property type="project" value="UniProtKB-KW"/>
</dbReference>
<protein>
    <submittedName>
        <fullName evidence="7">Zinc finger and BTB domain-containing protein 46</fullName>
    </submittedName>
</protein>
<dbReference type="OrthoDB" id="6513275at2759"/>
<dbReference type="InterPro" id="IPR013087">
    <property type="entry name" value="Znf_C2H2_type"/>
</dbReference>
<gene>
    <name evidence="7" type="ORF">X975_22722</name>
</gene>
<evidence type="ECO:0000259" key="6">
    <source>
        <dbReference type="PROSITE" id="PS50157"/>
    </source>
</evidence>
<proteinExistence type="predicted"/>
<keyword evidence="8" id="KW-1185">Reference proteome</keyword>
<feature type="domain" description="C2H2-type" evidence="6">
    <location>
        <begin position="23"/>
        <end position="50"/>
    </location>
</feature>
<evidence type="ECO:0000256" key="1">
    <source>
        <dbReference type="ARBA" id="ARBA00022723"/>
    </source>
</evidence>
<dbReference type="SUPFAM" id="SSF57667">
    <property type="entry name" value="beta-beta-alpha zinc fingers"/>
    <property type="match status" value="1"/>
</dbReference>
<keyword evidence="1" id="KW-0479">Metal-binding</keyword>
<keyword evidence="2" id="KW-0677">Repeat</keyword>
<accession>A0A087UDG8</accession>
<sequence>MCKLSYSIEEGIAETNTSEGTVYSCPYCSYVTIWKAAVKPHMRIHTGEKPFSCDICSKAFRRSCDLRR</sequence>
<dbReference type="EMBL" id="KK119335">
    <property type="protein sequence ID" value="KFM75407.1"/>
    <property type="molecule type" value="Genomic_DNA"/>
</dbReference>